<evidence type="ECO:0000256" key="2">
    <source>
        <dbReference type="ARBA" id="ARBA00022801"/>
    </source>
</evidence>
<protein>
    <recommendedName>
        <fullName evidence="3">Activation-induced cytidine deaminase AID domain-containing protein</fullName>
    </recommendedName>
</protein>
<dbReference type="GO" id="GO:0004126">
    <property type="term" value="F:cytidine deaminase activity"/>
    <property type="evidence" value="ECO:0007669"/>
    <property type="project" value="TreeGrafter"/>
</dbReference>
<dbReference type="PROSITE" id="PS00903">
    <property type="entry name" value="CYT_DCMP_DEAMINASES_1"/>
    <property type="match status" value="1"/>
</dbReference>
<name>A0A8W8NYB8_MAGGI</name>
<dbReference type="GO" id="GO:0008270">
    <property type="term" value="F:zinc ion binding"/>
    <property type="evidence" value="ECO:0007669"/>
    <property type="project" value="InterPro"/>
</dbReference>
<dbReference type="InterPro" id="IPR016192">
    <property type="entry name" value="APOBEC/CMP_deaminase_Zn-bd"/>
</dbReference>
<sequence length="211" mass="24548">MPGEIEIEHHDSKIRHMYETVLDHRHGWNKAMTTNLICRINSEDTPLIIQNAHGNKHAEELLLDELNQRDKSLLTTITIYTNNSPCSNKGHDCARQLIKFLNENTHVIMVFYVTNLYKIRRVSCKSEEHYSLVSQADFKANNTGLKDMMKHGRCVVSAFSYAVWVELLNIAPVSEVFKSQLLARYRTILDTNDRSREEEDNRIRSDLAYIR</sequence>
<evidence type="ECO:0000313" key="5">
    <source>
        <dbReference type="Proteomes" id="UP000005408"/>
    </source>
</evidence>
<feature type="domain" description="Activation-induced cytidine deaminase AID" evidence="3">
    <location>
        <begin position="48"/>
        <end position="168"/>
    </location>
</feature>
<dbReference type="GO" id="GO:0003723">
    <property type="term" value="F:RNA binding"/>
    <property type="evidence" value="ECO:0007669"/>
    <property type="project" value="TreeGrafter"/>
</dbReference>
<dbReference type="SUPFAM" id="SSF53927">
    <property type="entry name" value="Cytidine deaminase-like"/>
    <property type="match status" value="1"/>
</dbReference>
<dbReference type="AlphaFoldDB" id="A0A8W8NYB8"/>
<dbReference type="Proteomes" id="UP000005408">
    <property type="component" value="Unassembled WGS sequence"/>
</dbReference>
<dbReference type="Pfam" id="PF08210">
    <property type="entry name" value="APOBEC_N"/>
    <property type="match status" value="1"/>
</dbReference>
<dbReference type="EnsemblMetazoa" id="G9235.1">
    <property type="protein sequence ID" value="G9235.1:cds"/>
    <property type="gene ID" value="G9235"/>
</dbReference>
<dbReference type="OrthoDB" id="5956704at2759"/>
<proteinExistence type="predicted"/>
<keyword evidence="2" id="KW-0378">Hydrolase</keyword>
<dbReference type="GO" id="GO:0005634">
    <property type="term" value="C:nucleus"/>
    <property type="evidence" value="ECO:0007669"/>
    <property type="project" value="TreeGrafter"/>
</dbReference>
<dbReference type="PANTHER" id="PTHR13857">
    <property type="entry name" value="MRNA EDITING ENZYME"/>
    <property type="match status" value="1"/>
</dbReference>
<evidence type="ECO:0000313" key="4">
    <source>
        <dbReference type="EnsemblMetazoa" id="G9235.1:cds"/>
    </source>
</evidence>
<dbReference type="InterPro" id="IPR013158">
    <property type="entry name" value="AID"/>
</dbReference>
<organism evidence="4 5">
    <name type="scientific">Magallana gigas</name>
    <name type="common">Pacific oyster</name>
    <name type="synonym">Crassostrea gigas</name>
    <dbReference type="NCBI Taxonomy" id="29159"/>
    <lineage>
        <taxon>Eukaryota</taxon>
        <taxon>Metazoa</taxon>
        <taxon>Spiralia</taxon>
        <taxon>Lophotrochozoa</taxon>
        <taxon>Mollusca</taxon>
        <taxon>Bivalvia</taxon>
        <taxon>Autobranchia</taxon>
        <taxon>Pteriomorphia</taxon>
        <taxon>Ostreida</taxon>
        <taxon>Ostreoidea</taxon>
        <taxon>Ostreidae</taxon>
        <taxon>Magallana</taxon>
    </lineage>
</organism>
<dbReference type="GO" id="GO:0005737">
    <property type="term" value="C:cytoplasm"/>
    <property type="evidence" value="ECO:0007669"/>
    <property type="project" value="TreeGrafter"/>
</dbReference>
<keyword evidence="1" id="KW-0479">Metal-binding</keyword>
<reference evidence="4" key="1">
    <citation type="submission" date="2022-08" db="UniProtKB">
        <authorList>
            <consortium name="EnsemblMetazoa"/>
        </authorList>
    </citation>
    <scope>IDENTIFICATION</scope>
    <source>
        <strain evidence="4">05x7-T-G4-1.051#20</strain>
    </source>
</reference>
<dbReference type="InterPro" id="IPR016193">
    <property type="entry name" value="Cytidine_deaminase-like"/>
</dbReference>
<keyword evidence="5" id="KW-1185">Reference proteome</keyword>
<dbReference type="GO" id="GO:0016554">
    <property type="term" value="P:cytidine to uridine editing"/>
    <property type="evidence" value="ECO:0007669"/>
    <property type="project" value="TreeGrafter"/>
</dbReference>
<evidence type="ECO:0000256" key="1">
    <source>
        <dbReference type="ARBA" id="ARBA00022723"/>
    </source>
</evidence>
<evidence type="ECO:0000259" key="3">
    <source>
        <dbReference type="Pfam" id="PF08210"/>
    </source>
</evidence>
<accession>A0A8W8NYB8</accession>
<dbReference type="Gene3D" id="3.40.140.10">
    <property type="entry name" value="Cytidine Deaminase, domain 2"/>
    <property type="match status" value="1"/>
</dbReference>
<dbReference type="InterPro" id="IPR050610">
    <property type="entry name" value="APOBEC_Cyt_Deaminase"/>
</dbReference>